<keyword evidence="1" id="KW-0812">Transmembrane</keyword>
<feature type="transmembrane region" description="Helical" evidence="1">
    <location>
        <begin position="30"/>
        <end position="53"/>
    </location>
</feature>
<evidence type="ECO:0000313" key="2">
    <source>
        <dbReference type="EMBL" id="KAA8829401.1"/>
    </source>
</evidence>
<proteinExistence type="predicted"/>
<evidence type="ECO:0000256" key="1">
    <source>
        <dbReference type="SAM" id="Phobius"/>
    </source>
</evidence>
<keyword evidence="1" id="KW-1133">Transmembrane helix</keyword>
<gene>
    <name evidence="2" type="ORF">EMO89_07795</name>
</gene>
<dbReference type="AlphaFoldDB" id="A0A5M9ZWX8"/>
<accession>A0A5M9ZWX8</accession>
<protein>
    <submittedName>
        <fullName evidence="2">Uncharacterized protein</fullName>
    </submittedName>
</protein>
<evidence type="ECO:0000313" key="3">
    <source>
        <dbReference type="Proteomes" id="UP000412028"/>
    </source>
</evidence>
<feature type="transmembrane region" description="Helical" evidence="1">
    <location>
        <begin position="73"/>
        <end position="91"/>
    </location>
</feature>
<name>A0A5M9ZWX8_9BIFI</name>
<dbReference type="RefSeq" id="WP_150381595.1">
    <property type="nucleotide sequence ID" value="NZ_RZUI01000009.1"/>
</dbReference>
<dbReference type="OrthoDB" id="3232935at2"/>
<keyword evidence="1" id="KW-0472">Membrane</keyword>
<comment type="caution">
    <text evidence="2">The sequence shown here is derived from an EMBL/GenBank/DDBJ whole genome shotgun (WGS) entry which is preliminary data.</text>
</comment>
<sequence>MKLLIRGAEICGVIIVLSMAVYGITHPEILHAMIGPIYVTNLVATLGGLLIVVPITGEQIRNKNIRGDAHPMAWKTIPWSCIVVEAVLWLFVPNTMITAIANAAIAIIWVYLLFCAPKQ</sequence>
<organism evidence="2 3">
    <name type="scientific">Bifidobacterium tissieri</name>
    <dbReference type="NCBI Taxonomy" id="1630162"/>
    <lineage>
        <taxon>Bacteria</taxon>
        <taxon>Bacillati</taxon>
        <taxon>Actinomycetota</taxon>
        <taxon>Actinomycetes</taxon>
        <taxon>Bifidobacteriales</taxon>
        <taxon>Bifidobacteriaceae</taxon>
        <taxon>Bifidobacterium</taxon>
    </lineage>
</organism>
<feature type="transmembrane region" description="Helical" evidence="1">
    <location>
        <begin position="97"/>
        <end position="116"/>
    </location>
</feature>
<reference evidence="2 3" key="1">
    <citation type="journal article" date="2019" name="Syst. Appl. Microbiol.">
        <title>Characterization of Bifidobacterium species in feaces of the Egyptian fruit bat: Description of B. vespertilionis sp. nov. and B. rousetti sp. nov.</title>
        <authorList>
            <person name="Modesto M."/>
            <person name="Satti M."/>
            <person name="Watanabe K."/>
            <person name="Puglisi E."/>
            <person name="Morelli L."/>
            <person name="Huang C.-H."/>
            <person name="Liou J.-S."/>
            <person name="Miyashita M."/>
            <person name="Tamura T."/>
            <person name="Saito S."/>
            <person name="Mori K."/>
            <person name="Huang L."/>
            <person name="Sciavilla P."/>
            <person name="Sandri C."/>
            <person name="Spiezio C."/>
            <person name="Vitali F."/>
            <person name="Cavalieri D."/>
            <person name="Perpetuini G."/>
            <person name="Tofalo R."/>
            <person name="Bonetti A."/>
            <person name="Arita M."/>
            <person name="Mattarelli P."/>
        </authorList>
    </citation>
    <scope>NUCLEOTIDE SEQUENCE [LARGE SCALE GENOMIC DNA]</scope>
    <source>
        <strain evidence="2 3">RST7</strain>
    </source>
</reference>
<dbReference type="EMBL" id="RZUI01000009">
    <property type="protein sequence ID" value="KAA8829401.1"/>
    <property type="molecule type" value="Genomic_DNA"/>
</dbReference>
<dbReference type="Proteomes" id="UP000412028">
    <property type="component" value="Unassembled WGS sequence"/>
</dbReference>
<feature type="transmembrane region" description="Helical" evidence="1">
    <location>
        <begin position="7"/>
        <end position="24"/>
    </location>
</feature>